<keyword evidence="3" id="KW-1133">Transmembrane helix</keyword>
<keyword evidence="3" id="KW-0812">Transmembrane</keyword>
<dbReference type="PANTHER" id="PTHR12935:SF0">
    <property type="entry name" value="GAMMA-GLUTAMYLCYCLOTRANSFERASE"/>
    <property type="match status" value="1"/>
</dbReference>
<evidence type="ECO:0000256" key="2">
    <source>
        <dbReference type="ARBA" id="ARBA00023239"/>
    </source>
</evidence>
<evidence type="ECO:0000313" key="5">
    <source>
        <dbReference type="Proteomes" id="UP001562354"/>
    </source>
</evidence>
<dbReference type="RefSeq" id="XP_069200903.1">
    <property type="nucleotide sequence ID" value="XM_069343090.1"/>
</dbReference>
<proteinExistence type="predicted"/>
<name>A0ABR3PF70_9PEZI</name>
<dbReference type="EMBL" id="JBFMKM010000008">
    <property type="protein sequence ID" value="KAL1304628.1"/>
    <property type="molecule type" value="Genomic_DNA"/>
</dbReference>
<keyword evidence="5" id="KW-1185">Reference proteome</keyword>
<dbReference type="Proteomes" id="UP001562354">
    <property type="component" value="Unassembled WGS sequence"/>
</dbReference>
<keyword evidence="2" id="KW-0456">Lyase</keyword>
<comment type="caution">
    <text evidence="4">The sequence shown here is derived from an EMBL/GenBank/DDBJ whole genome shotgun (WGS) entry which is preliminary data.</text>
</comment>
<reference evidence="4 5" key="1">
    <citation type="submission" date="2024-07" db="EMBL/GenBank/DDBJ databases">
        <title>Draft sequence of the Neodothiora populina.</title>
        <authorList>
            <person name="Drown D.D."/>
            <person name="Schuette U.S."/>
            <person name="Buechlein A.B."/>
            <person name="Rusch D.R."/>
            <person name="Winton L.W."/>
            <person name="Adams G.A."/>
        </authorList>
    </citation>
    <scope>NUCLEOTIDE SEQUENCE [LARGE SCALE GENOMIC DNA]</scope>
    <source>
        <strain evidence="4 5">CPC 39397</strain>
    </source>
</reference>
<dbReference type="GeneID" id="95977294"/>
<evidence type="ECO:0000313" key="4">
    <source>
        <dbReference type="EMBL" id="KAL1304628.1"/>
    </source>
</evidence>
<sequence>MDIEMYEEDSFLTFQHRAMAQSNCLWDRFRGWHHRRSRDGPHIPKTSTERLYPSMSTDENHETVLYLAYGSNLSVETFRGNRGIKPLSQTNVQIPELKLTFDLPGIAYVEPCFANTARRDPDADVPKVMLEHETLQTNDYHKDRWHKGLIGVVYEVTVADYAHIIATEGGGAAYQDVQVDCYPFTSSDPAEAVPQFPTTRPFKAHTLFAPARTEPLRYVQDSGRLQRPDTSYAQPSARYLTLITDGAAECLLPYEYQDYLNDIRPYTVTSNKQRIGQFVFLTIWLPIVMFIFALQRSFSDEKGVAPMWLKVLSGAMFQASWSSYDSYFKGIFGDGERTTPKAEDDDWSGLQSSQKCKLLGRSRVDLSEKGLLEV</sequence>
<protein>
    <recommendedName>
        <fullName evidence="1">gamma-glutamylcyclotransferase</fullName>
        <ecNumber evidence="1">4.3.2.9</ecNumber>
    </recommendedName>
</protein>
<gene>
    <name evidence="4" type="ORF">AAFC00_003593</name>
</gene>
<organism evidence="4 5">
    <name type="scientific">Neodothiora populina</name>
    <dbReference type="NCBI Taxonomy" id="2781224"/>
    <lineage>
        <taxon>Eukaryota</taxon>
        <taxon>Fungi</taxon>
        <taxon>Dikarya</taxon>
        <taxon>Ascomycota</taxon>
        <taxon>Pezizomycotina</taxon>
        <taxon>Dothideomycetes</taxon>
        <taxon>Dothideomycetidae</taxon>
        <taxon>Dothideales</taxon>
        <taxon>Dothioraceae</taxon>
        <taxon>Neodothiora</taxon>
    </lineage>
</organism>
<evidence type="ECO:0000256" key="1">
    <source>
        <dbReference type="ARBA" id="ARBA00012346"/>
    </source>
</evidence>
<keyword evidence="3" id="KW-0472">Membrane</keyword>
<dbReference type="PANTHER" id="PTHR12935">
    <property type="entry name" value="GAMMA-GLUTAMYLCYCLOTRANSFERASE"/>
    <property type="match status" value="1"/>
</dbReference>
<dbReference type="EC" id="4.3.2.9" evidence="1"/>
<dbReference type="Gene3D" id="3.10.490.10">
    <property type="entry name" value="Gamma-glutamyl cyclotransferase-like"/>
    <property type="match status" value="1"/>
</dbReference>
<feature type="transmembrane region" description="Helical" evidence="3">
    <location>
        <begin position="275"/>
        <end position="294"/>
    </location>
</feature>
<accession>A0ABR3PF70</accession>
<evidence type="ECO:0000256" key="3">
    <source>
        <dbReference type="SAM" id="Phobius"/>
    </source>
</evidence>
<dbReference type="InterPro" id="IPR017939">
    <property type="entry name" value="G-Glutamylcylcotransferase"/>
</dbReference>